<sequence length="335" mass="36879">MAWIRHDLSNRRQFLPKVLEHIRLPLCPAKFLVSVVSEDPLIKIDAQCRDLVDEAKNYLLLPLERPNMQGPRTRSRKPLRYGEVLYAVGGWCSGDAIASVERMDGRTGEWRCVAPMSKRRCGVGVAVLDNLLYAVGGHDGQSYLNSVERYDPATNQWSSDIAPTSTCRTSVGVAVLGGLLYAIGGQDGVCCLNVVERYDAHRNEWAEVAPMSTRRLGVSVSVLNGCLYAVGGSDGQNPLNTVERCVAASVGFPIYFPVGLAVVNDQLYAVGGFDGTTYLKTVEVYDRETNQWRQSGCMTYRRLGGGVGVVRLDHDQYVPFSLDPDLTPFDDPPLM</sequence>
<gene>
    <name evidence="3" type="primary">Bm8350</name>
    <name evidence="3" type="ORF">BM_Bm8350</name>
</gene>
<dbReference type="EMBL" id="LN856133">
    <property type="protein sequence ID" value="CRZ22242.1"/>
    <property type="molecule type" value="Genomic_DNA"/>
</dbReference>
<feature type="domain" description="BACK" evidence="2">
    <location>
        <begin position="1"/>
        <end position="36"/>
    </location>
</feature>
<dbReference type="InterPro" id="IPR006652">
    <property type="entry name" value="Kelch_1"/>
</dbReference>
<dbReference type="Gene3D" id="2.120.10.80">
    <property type="entry name" value="Kelch-type beta propeller"/>
    <property type="match status" value="1"/>
</dbReference>
<dbReference type="InterPro" id="IPR015915">
    <property type="entry name" value="Kelch-typ_b-propeller"/>
</dbReference>
<dbReference type="PANTHER" id="PTHR45632">
    <property type="entry name" value="LD33804P"/>
    <property type="match status" value="1"/>
</dbReference>
<evidence type="ECO:0000313" key="3">
    <source>
        <dbReference type="EMBL" id="CRZ22242.1"/>
    </source>
</evidence>
<dbReference type="SMART" id="SM00612">
    <property type="entry name" value="Kelch"/>
    <property type="match status" value="5"/>
</dbReference>
<accession>A0A1I9GCC6</accession>
<dbReference type="OMA" id="EPQVHNA"/>
<evidence type="ECO:0000256" key="1">
    <source>
        <dbReference type="ARBA" id="ARBA00022441"/>
    </source>
</evidence>
<dbReference type="InterPro" id="IPR011705">
    <property type="entry name" value="BACK"/>
</dbReference>
<dbReference type="AlphaFoldDB" id="A0A1I9GCC6"/>
<name>A0A1I9GCC6_BRUMA</name>
<proteinExistence type="predicted"/>
<reference evidence="3" key="1">
    <citation type="journal article" date="2007" name="Science">
        <title>Draft genome of the filarial nematode parasite Brugia malayi.</title>
        <authorList>
            <person name="Ghedin E."/>
            <person name="Wang S."/>
            <person name="Spiro D."/>
            <person name="Caler E."/>
            <person name="Zhao Q."/>
            <person name="Crabtree J."/>
            <person name="Allen J.E."/>
            <person name="Delcher A.L."/>
            <person name="Guiliano D.B."/>
            <person name="Miranda-Saavedra D."/>
            <person name="Angiuoli S.V."/>
            <person name="Creasy T."/>
            <person name="Amedeo P."/>
            <person name="Haas B."/>
            <person name="El-Sayed N.M."/>
            <person name="Wortman J.R."/>
            <person name="Feldblyum T."/>
            <person name="Tallon L."/>
            <person name="Schatz M."/>
            <person name="Shumway M."/>
            <person name="Koo H."/>
            <person name="Salzberg S.L."/>
            <person name="Schobel S."/>
            <person name="Pertea M."/>
            <person name="Pop M."/>
            <person name="White O."/>
            <person name="Barton G.J."/>
            <person name="Carlow C.K."/>
            <person name="Crawford M.J."/>
            <person name="Daub J."/>
            <person name="Dimmic M.W."/>
            <person name="Estes C.F."/>
            <person name="Foster J.M."/>
            <person name="Ganatra M."/>
            <person name="Gregory W.F."/>
            <person name="Johnson N.M."/>
            <person name="Jin J."/>
            <person name="Komuniecki R."/>
            <person name="Korf I."/>
            <person name="Kumar S."/>
            <person name="Laney S."/>
            <person name="Li B.W."/>
            <person name="Li W."/>
            <person name="Lindblom T.H."/>
            <person name="Lustigman S."/>
            <person name="Ma D."/>
            <person name="Maina C.V."/>
            <person name="Martin D.M."/>
            <person name="McCarter J.P."/>
            <person name="McReynolds L."/>
            <person name="Mitreva M."/>
            <person name="Nutman T.B."/>
            <person name="Parkinson J."/>
            <person name="Peregrin-Alvarez J.M."/>
            <person name="Poole C."/>
            <person name="Ren Q."/>
            <person name="Saunders L."/>
            <person name="Sluder A.E."/>
            <person name="Smith K."/>
            <person name="Stanke M."/>
            <person name="Unnasch T.R."/>
            <person name="Ware J."/>
            <person name="Wei A.D."/>
            <person name="Weil G."/>
            <person name="Williams D.J."/>
            <person name="Zhang Y."/>
            <person name="Williams S.A."/>
            <person name="Fraser-Liggett C."/>
            <person name="Slatko B."/>
            <person name="Blaxter M.L."/>
            <person name="Scott A.L."/>
        </authorList>
    </citation>
    <scope>NUCLEOTIDE SEQUENCE</scope>
    <source>
        <strain evidence="3">FR3</strain>
    </source>
</reference>
<dbReference type="PRINTS" id="PR00501">
    <property type="entry name" value="KELCHREPEAT"/>
</dbReference>
<keyword evidence="1" id="KW-0880">Kelch repeat</keyword>
<dbReference type="Gene3D" id="1.25.40.420">
    <property type="match status" value="1"/>
</dbReference>
<dbReference type="SUPFAM" id="SSF117281">
    <property type="entry name" value="Kelch motif"/>
    <property type="match status" value="2"/>
</dbReference>
<protein>
    <submittedName>
        <fullName evidence="3">Bm8350</fullName>
    </submittedName>
</protein>
<organism evidence="3">
    <name type="scientific">Brugia malayi</name>
    <name type="common">Filarial nematode worm</name>
    <dbReference type="NCBI Taxonomy" id="6279"/>
    <lineage>
        <taxon>Eukaryota</taxon>
        <taxon>Metazoa</taxon>
        <taxon>Ecdysozoa</taxon>
        <taxon>Nematoda</taxon>
        <taxon>Chromadorea</taxon>
        <taxon>Rhabditida</taxon>
        <taxon>Spirurina</taxon>
        <taxon>Spiruromorpha</taxon>
        <taxon>Filarioidea</taxon>
        <taxon>Onchocercidae</taxon>
        <taxon>Brugia</taxon>
    </lineage>
</organism>
<reference evidence="3" key="2">
    <citation type="submission" date="2012-12" db="EMBL/GenBank/DDBJ databases">
        <authorList>
            <consortium name="WormBase Consortium"/>
            <person name="Ghedin E."/>
            <person name="Paulini M."/>
        </authorList>
    </citation>
    <scope>NUCLEOTIDE SEQUENCE</scope>
    <source>
        <strain evidence="3">FR3</strain>
    </source>
</reference>
<dbReference type="Pfam" id="PF07707">
    <property type="entry name" value="BACK"/>
    <property type="match status" value="1"/>
</dbReference>
<evidence type="ECO:0000259" key="2">
    <source>
        <dbReference type="Pfam" id="PF07707"/>
    </source>
</evidence>
<dbReference type="PANTHER" id="PTHR45632:SF26">
    <property type="entry name" value="BTB DOMAIN-CONTAINING PROTEIN"/>
    <property type="match status" value="1"/>
</dbReference>
<dbReference type="Pfam" id="PF01344">
    <property type="entry name" value="Kelch_1"/>
    <property type="match status" value="5"/>
</dbReference>